<protein>
    <submittedName>
        <fullName evidence="2">Uncharacterized protein</fullName>
    </submittedName>
</protein>
<sequence>EMLKKWKRWKLGKDIEEEYRHTHSQTPHAKSVSTAPAMTHECPETPELAATSSAESQRLVTGLQNGVSRNRVRARLQLTSEPQEGASNCSSLTEDICLEERPLNS</sequence>
<name>A0ABD0RVN4_CIRMR</name>
<organism evidence="2 3">
    <name type="scientific">Cirrhinus mrigala</name>
    <name type="common">Mrigala</name>
    <dbReference type="NCBI Taxonomy" id="683832"/>
    <lineage>
        <taxon>Eukaryota</taxon>
        <taxon>Metazoa</taxon>
        <taxon>Chordata</taxon>
        <taxon>Craniata</taxon>
        <taxon>Vertebrata</taxon>
        <taxon>Euteleostomi</taxon>
        <taxon>Actinopterygii</taxon>
        <taxon>Neopterygii</taxon>
        <taxon>Teleostei</taxon>
        <taxon>Ostariophysi</taxon>
        <taxon>Cypriniformes</taxon>
        <taxon>Cyprinidae</taxon>
        <taxon>Labeoninae</taxon>
        <taxon>Labeonini</taxon>
        <taxon>Cirrhinus</taxon>
    </lineage>
</organism>
<reference evidence="2 3" key="1">
    <citation type="submission" date="2024-05" db="EMBL/GenBank/DDBJ databases">
        <title>Genome sequencing and assembly of Indian major carp, Cirrhinus mrigala (Hamilton, 1822).</title>
        <authorList>
            <person name="Mohindra V."/>
            <person name="Chowdhury L.M."/>
            <person name="Lal K."/>
            <person name="Jena J.K."/>
        </authorList>
    </citation>
    <scope>NUCLEOTIDE SEQUENCE [LARGE SCALE GENOMIC DNA]</scope>
    <source>
        <strain evidence="2">CM1030</strain>
        <tissue evidence="2">Blood</tissue>
    </source>
</reference>
<evidence type="ECO:0000313" key="2">
    <source>
        <dbReference type="EMBL" id="KAL0202401.1"/>
    </source>
</evidence>
<feature type="non-terminal residue" evidence="2">
    <location>
        <position position="1"/>
    </location>
</feature>
<evidence type="ECO:0000313" key="3">
    <source>
        <dbReference type="Proteomes" id="UP001529510"/>
    </source>
</evidence>
<feature type="compositionally biased region" description="Polar residues" evidence="1">
    <location>
        <begin position="24"/>
        <end position="36"/>
    </location>
</feature>
<gene>
    <name evidence="2" type="ORF">M9458_000419</name>
</gene>
<dbReference type="Proteomes" id="UP001529510">
    <property type="component" value="Unassembled WGS sequence"/>
</dbReference>
<dbReference type="AlphaFoldDB" id="A0ABD0RVN4"/>
<dbReference type="EMBL" id="JAMKFB020000001">
    <property type="protein sequence ID" value="KAL0202401.1"/>
    <property type="molecule type" value="Genomic_DNA"/>
</dbReference>
<evidence type="ECO:0000256" key="1">
    <source>
        <dbReference type="SAM" id="MobiDB-lite"/>
    </source>
</evidence>
<accession>A0ABD0RVN4</accession>
<proteinExistence type="predicted"/>
<keyword evidence="3" id="KW-1185">Reference proteome</keyword>
<feature type="non-terminal residue" evidence="2">
    <location>
        <position position="105"/>
    </location>
</feature>
<comment type="caution">
    <text evidence="2">The sequence shown here is derived from an EMBL/GenBank/DDBJ whole genome shotgun (WGS) entry which is preliminary data.</text>
</comment>
<feature type="region of interest" description="Disordered" evidence="1">
    <location>
        <begin position="20"/>
        <end position="40"/>
    </location>
</feature>